<accession>A0A2H4J2S8</accession>
<protein>
    <recommendedName>
        <fullName evidence="2">AP2/ERF domain-containing protein</fullName>
    </recommendedName>
</protein>
<gene>
    <name evidence="1" type="ORF">7F15_26</name>
</gene>
<reference evidence="1" key="1">
    <citation type="submission" date="2017-06" db="EMBL/GenBank/DDBJ databases">
        <title>Novel phages from South African skin metaviromes.</title>
        <authorList>
            <person name="van Zyl L.J."/>
            <person name="Abrahams Y."/>
            <person name="Stander E.A."/>
            <person name="Kirby B.M."/>
            <person name="Clavaud C."/>
            <person name="Farcet C."/>
            <person name="Breton L."/>
            <person name="Trindade M.I."/>
        </authorList>
    </citation>
    <scope>NUCLEOTIDE SEQUENCE</scope>
</reference>
<dbReference type="EMBL" id="MF417890">
    <property type="protein sequence ID" value="ASN69420.1"/>
    <property type="molecule type" value="Genomic_DNA"/>
</dbReference>
<name>A0A2H4J2S8_9CAUD</name>
<organism evidence="1">
    <name type="scientific">uncultured Caudovirales phage</name>
    <dbReference type="NCBI Taxonomy" id="2100421"/>
    <lineage>
        <taxon>Viruses</taxon>
        <taxon>Duplodnaviria</taxon>
        <taxon>Heunggongvirae</taxon>
        <taxon>Uroviricota</taxon>
        <taxon>Caudoviricetes</taxon>
        <taxon>Peduoviridae</taxon>
        <taxon>Maltschvirus</taxon>
        <taxon>Maltschvirus maltsch</taxon>
    </lineage>
</organism>
<evidence type="ECO:0008006" key="2">
    <source>
        <dbReference type="Google" id="ProtNLM"/>
    </source>
</evidence>
<evidence type="ECO:0000313" key="1">
    <source>
        <dbReference type="EMBL" id="ASN69420.1"/>
    </source>
</evidence>
<sequence>MPLKNYSSSIGEIFGGLKLIHVDDFVEKGNRRKCKAKCFECGETKEFRLNKVLEGNYKSCGCSQRKRKNPMKITDYDTFVGDTINNYHILENEADDNVYQVECVNCKEIKKLDRYKLVHDGYGKCHCMRFHNMAKTDLYNRWKGIKNRCLNPNALSYKDYGGRGINICKEWENDFTKFYEDMGEPPTSKHQLDRIDNDGNYEPNNCRWVLPLENVNNQRDKTNNKTGYSNVYAKRNKYETGFEFNKQYHHVGTFDTAEQAYEACKKAKEEFLNTVNYNDIV</sequence>
<proteinExistence type="predicted"/>